<gene>
    <name evidence="9" type="ORF">GQF63_09075</name>
</gene>
<dbReference type="SUPFAM" id="SSF48452">
    <property type="entry name" value="TPR-like"/>
    <property type="match status" value="1"/>
</dbReference>
<evidence type="ECO:0000259" key="7">
    <source>
        <dbReference type="Pfam" id="PF07980"/>
    </source>
</evidence>
<evidence type="ECO:0000256" key="5">
    <source>
        <dbReference type="ARBA" id="ARBA00023237"/>
    </source>
</evidence>
<evidence type="ECO:0000313" key="9">
    <source>
        <dbReference type="EMBL" id="MVZ62171.1"/>
    </source>
</evidence>
<dbReference type="Gene3D" id="1.25.40.390">
    <property type="match status" value="1"/>
</dbReference>
<dbReference type="InterPro" id="IPR019734">
    <property type="entry name" value="TPR_rpt"/>
</dbReference>
<evidence type="ECO:0000313" key="10">
    <source>
        <dbReference type="Proteomes" id="UP000435036"/>
    </source>
</evidence>
<dbReference type="OrthoDB" id="697229at2"/>
<protein>
    <submittedName>
        <fullName evidence="9">RagB/SusD family nutrient uptake outer membrane protein</fullName>
    </submittedName>
</protein>
<accession>A0A6N8L0Z5</accession>
<keyword evidence="10" id="KW-1185">Reference proteome</keyword>
<dbReference type="InterPro" id="IPR011990">
    <property type="entry name" value="TPR-like_helical_dom_sf"/>
</dbReference>
<evidence type="ECO:0000256" key="2">
    <source>
        <dbReference type="ARBA" id="ARBA00006275"/>
    </source>
</evidence>
<feature type="repeat" description="TPR" evidence="6">
    <location>
        <begin position="216"/>
        <end position="249"/>
    </location>
</feature>
<dbReference type="InterPro" id="IPR012944">
    <property type="entry name" value="SusD_RagB_dom"/>
</dbReference>
<dbReference type="EMBL" id="WSQA01000005">
    <property type="protein sequence ID" value="MVZ62171.1"/>
    <property type="molecule type" value="Genomic_DNA"/>
</dbReference>
<dbReference type="Pfam" id="PF07980">
    <property type="entry name" value="SusD_RagB"/>
    <property type="match status" value="1"/>
</dbReference>
<dbReference type="PROSITE" id="PS50005">
    <property type="entry name" value="TPR"/>
    <property type="match status" value="1"/>
</dbReference>
<name>A0A6N8L0Z5_9SPHI</name>
<reference evidence="9 10" key="1">
    <citation type="submission" date="2019-12" db="EMBL/GenBank/DDBJ databases">
        <authorList>
            <person name="Dong K."/>
        </authorList>
    </citation>
    <scope>NUCLEOTIDE SEQUENCE [LARGE SCALE GENOMIC DNA]</scope>
    <source>
        <strain evidence="9 10">JCM 31225</strain>
    </source>
</reference>
<comment type="caution">
    <text evidence="9">The sequence shown here is derived from an EMBL/GenBank/DDBJ whole genome shotgun (WGS) entry which is preliminary data.</text>
</comment>
<keyword evidence="4" id="KW-0472">Membrane</keyword>
<keyword evidence="5" id="KW-0998">Cell outer membrane</keyword>
<organism evidence="9 10">
    <name type="scientific">Sphingobacterium humi</name>
    <dbReference type="NCBI Taxonomy" id="1796905"/>
    <lineage>
        <taxon>Bacteria</taxon>
        <taxon>Pseudomonadati</taxon>
        <taxon>Bacteroidota</taxon>
        <taxon>Sphingobacteriia</taxon>
        <taxon>Sphingobacteriales</taxon>
        <taxon>Sphingobacteriaceae</taxon>
        <taxon>Sphingobacterium</taxon>
    </lineage>
</organism>
<evidence type="ECO:0000256" key="1">
    <source>
        <dbReference type="ARBA" id="ARBA00004442"/>
    </source>
</evidence>
<comment type="subcellular location">
    <subcellularLocation>
        <location evidence="1">Cell outer membrane</location>
    </subcellularLocation>
</comment>
<evidence type="ECO:0000256" key="6">
    <source>
        <dbReference type="PROSITE-ProRule" id="PRU00339"/>
    </source>
</evidence>
<dbReference type="GO" id="GO:0009279">
    <property type="term" value="C:cell outer membrane"/>
    <property type="evidence" value="ECO:0007669"/>
    <property type="project" value="UniProtKB-SubCell"/>
</dbReference>
<dbReference type="PROSITE" id="PS51257">
    <property type="entry name" value="PROKAR_LIPOPROTEIN"/>
    <property type="match status" value="1"/>
</dbReference>
<keyword evidence="3" id="KW-0732">Signal</keyword>
<evidence type="ECO:0000259" key="8">
    <source>
        <dbReference type="Pfam" id="PF14322"/>
    </source>
</evidence>
<proteinExistence type="inferred from homology"/>
<evidence type="ECO:0000256" key="4">
    <source>
        <dbReference type="ARBA" id="ARBA00023136"/>
    </source>
</evidence>
<keyword evidence="6" id="KW-0802">TPR repeat</keyword>
<dbReference type="InterPro" id="IPR033985">
    <property type="entry name" value="SusD-like_N"/>
</dbReference>
<dbReference type="RefSeq" id="WP_160368908.1">
    <property type="nucleotide sequence ID" value="NZ_WSQA01000005.1"/>
</dbReference>
<dbReference type="Proteomes" id="UP000435036">
    <property type="component" value="Unassembled WGS sequence"/>
</dbReference>
<feature type="domain" description="RagB/SusD" evidence="7">
    <location>
        <begin position="355"/>
        <end position="444"/>
    </location>
</feature>
<comment type="similarity">
    <text evidence="2">Belongs to the SusD family.</text>
</comment>
<dbReference type="AlphaFoldDB" id="A0A6N8L0Z5"/>
<evidence type="ECO:0000256" key="3">
    <source>
        <dbReference type="ARBA" id="ARBA00022729"/>
    </source>
</evidence>
<feature type="domain" description="SusD-like N-terminal" evidence="8">
    <location>
        <begin position="115"/>
        <end position="226"/>
    </location>
</feature>
<sequence length="477" mass="54010">MNSFKNITKIGLLLLVMLSFLSCSKSFLEIEPRGKLISRSFKDYDLLFNNLNVLNTDVNTNVPMGDEVIMLEPYAASADIRTQRLFRWEDVIYEPNENSRELAVLMLQLYTYNKIANEVLDVQDGTKADREALQAEARANRVWSNFMLVNYYSKPYLAATAGQDLGFPIVTTSDVTTSSFTRPSVQENYDFMLKELQESIPLIPKNPVVRARLSRAAAKGLLGKLYVFMGKYDLAITAFNDALSDLPTNFATELIDYNITTAPGGGWISNPNTIISGMPAGWINTENLLVKQFSNGFTGSFNYLLVGPRTFSLYNSDDRRLFFFSSFANGGTALLPGIKRRNGPSQGQFGLILPDIYLLRAEAKARTNDIAGAIQDLETLRKKRMPANSATVSITQKDELIRFIIDERIREFAVLGYRWLDMRRLSTDPLFQNITYKHQLYDASGEVKSEYTLRPERMVLRFPDRVMLENPSMPNNP</sequence>
<dbReference type="Pfam" id="PF14322">
    <property type="entry name" value="SusD-like_3"/>
    <property type="match status" value="1"/>
</dbReference>